<name>A0AAV5V277_9BILA</name>
<evidence type="ECO:0000256" key="7">
    <source>
        <dbReference type="SAM" id="Phobius"/>
    </source>
</evidence>
<evidence type="ECO:0000259" key="8">
    <source>
        <dbReference type="SMART" id="SM00831"/>
    </source>
</evidence>
<comment type="caution">
    <text evidence="9">The sequence shown here is derived from an EMBL/GenBank/DDBJ whole genome shotgun (WGS) entry which is preliminary data.</text>
</comment>
<dbReference type="Gene3D" id="1.20.1110.10">
    <property type="entry name" value="Calcium-transporting ATPase, transmembrane domain"/>
    <property type="match status" value="2"/>
</dbReference>
<evidence type="ECO:0000256" key="3">
    <source>
        <dbReference type="ARBA" id="ARBA00022842"/>
    </source>
</evidence>
<evidence type="ECO:0000256" key="6">
    <source>
        <dbReference type="SAM" id="MobiDB-lite"/>
    </source>
</evidence>
<dbReference type="AlphaFoldDB" id="A0AAV5V277"/>
<keyword evidence="10" id="KW-1185">Reference proteome</keyword>
<feature type="domain" description="Cation-transporting P-type ATPase N-terminal" evidence="8">
    <location>
        <begin position="38"/>
        <end position="113"/>
    </location>
</feature>
<evidence type="ECO:0000256" key="4">
    <source>
        <dbReference type="ARBA" id="ARBA00022989"/>
    </source>
</evidence>
<feature type="transmembrane region" description="Helical" evidence="7">
    <location>
        <begin position="133"/>
        <end position="151"/>
    </location>
</feature>
<evidence type="ECO:0000313" key="9">
    <source>
        <dbReference type="EMBL" id="GMT11925.1"/>
    </source>
</evidence>
<dbReference type="InterPro" id="IPR036412">
    <property type="entry name" value="HAD-like_sf"/>
</dbReference>
<keyword evidence="2 7" id="KW-0812">Transmembrane</keyword>
<organism evidence="9 10">
    <name type="scientific">Pristionchus fissidentatus</name>
    <dbReference type="NCBI Taxonomy" id="1538716"/>
    <lineage>
        <taxon>Eukaryota</taxon>
        <taxon>Metazoa</taxon>
        <taxon>Ecdysozoa</taxon>
        <taxon>Nematoda</taxon>
        <taxon>Chromadorea</taxon>
        <taxon>Rhabditida</taxon>
        <taxon>Rhabditina</taxon>
        <taxon>Diplogasteromorpha</taxon>
        <taxon>Diplogasteroidea</taxon>
        <taxon>Neodiplogasteridae</taxon>
        <taxon>Pristionchus</taxon>
    </lineage>
</organism>
<dbReference type="InterPro" id="IPR018303">
    <property type="entry name" value="ATPase_P-typ_P_site"/>
</dbReference>
<protein>
    <recommendedName>
        <fullName evidence="8">Cation-transporting P-type ATPase N-terminal domain-containing protein</fullName>
    </recommendedName>
</protein>
<sequence>SGFAPLSTMTHAYACAVEELRKLMELRGTKAKEKLDEDYGGMSGLCDRLKTDLNKGIPNNPDEVARRRAEFGVNDLPQRTRQSCFRLWLNALLQNVPLLFLLAYGIISIALSYNRQSDNDDDADIDSGLIEGVIILMIGCVVPAVTAVNDFTKERQFRGMQVVDVTIPQVSVVRGGQSIEIPSNELVTGDVALVEHGDVIPADGVLIHSGDLTIDESSITGASGQISKTPEYDPIVLSGSRIIKGSGKMLVCAVGVHSQQGFIAAQMCADNLAGSEEAEKIPMRNGDNDTKIDDETGQPLIGTASHLVTDGRTIHKRAEHANGNGTPPKTTSEKKQQSLLQTKINRLAIQIGYAGLLAGALTTAILFYRFYRHHYVIEERPFSFADLQYFINFFIIGTMVIVMAMPQGLPLVLTLALAYSVKKMRDGNMLVRRLDVCEKMGDATSICVDKTGTLTTNTMTVDTIRPEVPEAIGRCQRAGITVR</sequence>
<dbReference type="Proteomes" id="UP001432322">
    <property type="component" value="Unassembled WGS sequence"/>
</dbReference>
<dbReference type="InterPro" id="IPR008250">
    <property type="entry name" value="ATPase_P-typ_transduc_dom_A_sf"/>
</dbReference>
<feature type="non-terminal residue" evidence="9">
    <location>
        <position position="483"/>
    </location>
</feature>
<gene>
    <name evidence="9" type="ORF">PFISCL1PPCAC_3222</name>
</gene>
<dbReference type="SMART" id="SM00831">
    <property type="entry name" value="Cation_ATPase_N"/>
    <property type="match status" value="1"/>
</dbReference>
<feature type="region of interest" description="Disordered" evidence="6">
    <location>
        <begin position="318"/>
        <end position="337"/>
    </location>
</feature>
<dbReference type="GO" id="GO:0012505">
    <property type="term" value="C:endomembrane system"/>
    <property type="evidence" value="ECO:0007669"/>
    <property type="project" value="UniProtKB-SubCell"/>
</dbReference>
<evidence type="ECO:0000256" key="5">
    <source>
        <dbReference type="ARBA" id="ARBA00023136"/>
    </source>
</evidence>
<dbReference type="Pfam" id="PF00690">
    <property type="entry name" value="Cation_ATPase_N"/>
    <property type="match status" value="1"/>
</dbReference>
<dbReference type="PANTHER" id="PTHR24093">
    <property type="entry name" value="CATION TRANSPORTING ATPASE"/>
    <property type="match status" value="1"/>
</dbReference>
<evidence type="ECO:0000313" key="10">
    <source>
        <dbReference type="Proteomes" id="UP001432322"/>
    </source>
</evidence>
<dbReference type="GO" id="GO:0005388">
    <property type="term" value="F:P-type calcium transporter activity"/>
    <property type="evidence" value="ECO:0007669"/>
    <property type="project" value="TreeGrafter"/>
</dbReference>
<dbReference type="PROSITE" id="PS00154">
    <property type="entry name" value="ATPASE_E1_E2"/>
    <property type="match status" value="1"/>
</dbReference>
<comment type="subcellular location">
    <subcellularLocation>
        <location evidence="1">Endomembrane system</location>
        <topology evidence="1">Multi-pass membrane protein</topology>
    </subcellularLocation>
</comment>
<accession>A0AAV5V277</accession>
<feature type="transmembrane region" description="Helical" evidence="7">
    <location>
        <begin position="391"/>
        <end position="419"/>
    </location>
</feature>
<dbReference type="InterPro" id="IPR023298">
    <property type="entry name" value="ATPase_P-typ_TM_dom_sf"/>
</dbReference>
<dbReference type="Pfam" id="PF00122">
    <property type="entry name" value="E1-E2_ATPase"/>
    <property type="match status" value="1"/>
</dbReference>
<dbReference type="Gene3D" id="2.70.150.10">
    <property type="entry name" value="Calcium-transporting ATPase, cytoplasmic transduction domain A"/>
    <property type="match status" value="1"/>
</dbReference>
<reference evidence="9" key="1">
    <citation type="submission" date="2023-10" db="EMBL/GenBank/DDBJ databases">
        <title>Genome assembly of Pristionchus species.</title>
        <authorList>
            <person name="Yoshida K."/>
            <person name="Sommer R.J."/>
        </authorList>
    </citation>
    <scope>NUCLEOTIDE SEQUENCE</scope>
    <source>
        <strain evidence="9">RS5133</strain>
    </source>
</reference>
<keyword evidence="3" id="KW-0460">Magnesium</keyword>
<evidence type="ECO:0000256" key="2">
    <source>
        <dbReference type="ARBA" id="ARBA00022692"/>
    </source>
</evidence>
<dbReference type="PANTHER" id="PTHR24093:SF369">
    <property type="entry name" value="CALCIUM-TRANSPORTING ATPASE"/>
    <property type="match status" value="1"/>
</dbReference>
<proteinExistence type="predicted"/>
<dbReference type="InterPro" id="IPR004014">
    <property type="entry name" value="ATPase_P-typ_cation-transptr_N"/>
</dbReference>
<dbReference type="SUPFAM" id="SSF81653">
    <property type="entry name" value="Calcium ATPase, transduction domain A"/>
    <property type="match status" value="1"/>
</dbReference>
<dbReference type="PRINTS" id="PR00119">
    <property type="entry name" value="CATATPASE"/>
</dbReference>
<dbReference type="SUPFAM" id="SSF81665">
    <property type="entry name" value="Calcium ATPase, transmembrane domain M"/>
    <property type="match status" value="1"/>
</dbReference>
<evidence type="ECO:0000256" key="1">
    <source>
        <dbReference type="ARBA" id="ARBA00004127"/>
    </source>
</evidence>
<feature type="non-terminal residue" evidence="9">
    <location>
        <position position="1"/>
    </location>
</feature>
<dbReference type="SUPFAM" id="SSF56784">
    <property type="entry name" value="HAD-like"/>
    <property type="match status" value="1"/>
</dbReference>
<dbReference type="GO" id="GO:0005886">
    <property type="term" value="C:plasma membrane"/>
    <property type="evidence" value="ECO:0007669"/>
    <property type="project" value="TreeGrafter"/>
</dbReference>
<feature type="transmembrane region" description="Helical" evidence="7">
    <location>
        <begin position="351"/>
        <end position="371"/>
    </location>
</feature>
<dbReference type="EMBL" id="BTSY01000001">
    <property type="protein sequence ID" value="GMT11925.1"/>
    <property type="molecule type" value="Genomic_DNA"/>
</dbReference>
<keyword evidence="5 7" id="KW-0472">Membrane</keyword>
<feature type="transmembrane region" description="Helical" evidence="7">
    <location>
        <begin position="87"/>
        <end position="113"/>
    </location>
</feature>
<dbReference type="GO" id="GO:0051480">
    <property type="term" value="P:regulation of cytosolic calcium ion concentration"/>
    <property type="evidence" value="ECO:0007669"/>
    <property type="project" value="TreeGrafter"/>
</dbReference>
<keyword evidence="4 7" id="KW-1133">Transmembrane helix</keyword>
<dbReference type="InterPro" id="IPR059000">
    <property type="entry name" value="ATPase_P-type_domA"/>
</dbReference>